<evidence type="ECO:0000256" key="3">
    <source>
        <dbReference type="ARBA" id="ARBA00023125"/>
    </source>
</evidence>
<keyword evidence="4" id="KW-0010">Activator</keyword>
<evidence type="ECO:0000313" key="8">
    <source>
        <dbReference type="Proteomes" id="UP000028488"/>
    </source>
</evidence>
<accession>A0A076EPP5</accession>
<evidence type="ECO:0000259" key="6">
    <source>
        <dbReference type="PROSITE" id="PS50931"/>
    </source>
</evidence>
<dbReference type="GO" id="GO:0032993">
    <property type="term" value="C:protein-DNA complex"/>
    <property type="evidence" value="ECO:0007669"/>
    <property type="project" value="TreeGrafter"/>
</dbReference>
<dbReference type="Pfam" id="PF00126">
    <property type="entry name" value="HTH_1"/>
    <property type="match status" value="1"/>
</dbReference>
<dbReference type="RefSeq" id="WP_037236209.1">
    <property type="nucleotide sequence ID" value="NZ_CP008947.1"/>
</dbReference>
<evidence type="ECO:0000256" key="4">
    <source>
        <dbReference type="ARBA" id="ARBA00023159"/>
    </source>
</evidence>
<dbReference type="CDD" id="cd08423">
    <property type="entry name" value="PBP2_LTTR_like_6"/>
    <property type="match status" value="1"/>
</dbReference>
<dbReference type="Proteomes" id="UP000028488">
    <property type="component" value="Chromosome"/>
</dbReference>
<gene>
    <name evidence="7" type="ORF">EP51_21970</name>
</gene>
<dbReference type="AlphaFoldDB" id="A0A076EPP5"/>
<dbReference type="PROSITE" id="PS50931">
    <property type="entry name" value="HTH_LYSR"/>
    <property type="match status" value="1"/>
</dbReference>
<dbReference type="SUPFAM" id="SSF53850">
    <property type="entry name" value="Periplasmic binding protein-like II"/>
    <property type="match status" value="1"/>
</dbReference>
<dbReference type="Gene3D" id="3.40.190.10">
    <property type="entry name" value="Periplasmic binding protein-like II"/>
    <property type="match status" value="2"/>
</dbReference>
<sequence>MLSVDRLRALCAVAEHGSIGAAARALHVTPSGVSQQLGKFEREVGVALLVPAGRGVQLTDAGRLLARRGQEVLSLLAQAESEVVSLDRDVVGELRIGSFSSAGRVVVPTAVATLRRRHPQLGVSFFAGETEELIPAIVRRELDLAVVDSWVTMPLHLPEDAVHSLVHRDSADVALSRDHPLASRDHVDLDEIADMPWTTWKKGAVYHTWLVQTLRNRGVEPDIRYEVPEFAAQLEFVAHGLAAALVPRLARVWVPDNVAIVPVRPTLEREIYALRRADNDRPTVRAGIEALTEAFAGIGT</sequence>
<dbReference type="InterPro" id="IPR005119">
    <property type="entry name" value="LysR_subst-bd"/>
</dbReference>
<evidence type="ECO:0000256" key="1">
    <source>
        <dbReference type="ARBA" id="ARBA00009437"/>
    </source>
</evidence>
<evidence type="ECO:0000256" key="5">
    <source>
        <dbReference type="ARBA" id="ARBA00023163"/>
    </source>
</evidence>
<dbReference type="InterPro" id="IPR036388">
    <property type="entry name" value="WH-like_DNA-bd_sf"/>
</dbReference>
<dbReference type="Pfam" id="PF03466">
    <property type="entry name" value="LysR_substrate"/>
    <property type="match status" value="1"/>
</dbReference>
<reference evidence="7 8" key="1">
    <citation type="submission" date="2014-07" db="EMBL/GenBank/DDBJ databases">
        <title>Genome Sequence of Rhodococcus opacus Strain R7, a Biodegrader of Mono- and Polycyclic Aromatic Hydrocarbons.</title>
        <authorList>
            <person name="Di Gennaro P."/>
            <person name="Zampolli J."/>
            <person name="Presti I."/>
            <person name="Cappelletti M."/>
            <person name="D'Ursi P."/>
            <person name="Orro A."/>
            <person name="Mezzelani A."/>
            <person name="Milanesi L."/>
        </authorList>
    </citation>
    <scope>NUCLEOTIDE SEQUENCE [LARGE SCALE GENOMIC DNA]</scope>
    <source>
        <strain evidence="7 8">R7</strain>
    </source>
</reference>
<evidence type="ECO:0000256" key="2">
    <source>
        <dbReference type="ARBA" id="ARBA00023015"/>
    </source>
</evidence>
<dbReference type="SUPFAM" id="SSF46785">
    <property type="entry name" value="Winged helix' DNA-binding domain"/>
    <property type="match status" value="1"/>
</dbReference>
<dbReference type="InterPro" id="IPR000847">
    <property type="entry name" value="LysR_HTH_N"/>
</dbReference>
<keyword evidence="5" id="KW-0804">Transcription</keyword>
<dbReference type="eggNOG" id="COG0583">
    <property type="taxonomic scope" value="Bacteria"/>
</dbReference>
<evidence type="ECO:0000313" key="7">
    <source>
        <dbReference type="EMBL" id="AII07172.1"/>
    </source>
</evidence>
<proteinExistence type="inferred from homology"/>
<protein>
    <submittedName>
        <fullName evidence="7">LysR family transcriptional regulator</fullName>
    </submittedName>
</protein>
<dbReference type="PANTHER" id="PTHR30346">
    <property type="entry name" value="TRANSCRIPTIONAL DUAL REGULATOR HCAR-RELATED"/>
    <property type="match status" value="1"/>
</dbReference>
<dbReference type="EMBL" id="CP008947">
    <property type="protein sequence ID" value="AII07172.1"/>
    <property type="molecule type" value="Genomic_DNA"/>
</dbReference>
<dbReference type="InterPro" id="IPR036390">
    <property type="entry name" value="WH_DNA-bd_sf"/>
</dbReference>
<dbReference type="Gene3D" id="1.10.10.10">
    <property type="entry name" value="Winged helix-like DNA-binding domain superfamily/Winged helix DNA-binding domain"/>
    <property type="match status" value="1"/>
</dbReference>
<keyword evidence="3" id="KW-0238">DNA-binding</keyword>
<dbReference type="GO" id="GO:0003700">
    <property type="term" value="F:DNA-binding transcription factor activity"/>
    <property type="evidence" value="ECO:0007669"/>
    <property type="project" value="InterPro"/>
</dbReference>
<comment type="similarity">
    <text evidence="1">Belongs to the LysR transcriptional regulatory family.</text>
</comment>
<dbReference type="PANTHER" id="PTHR30346:SF29">
    <property type="entry name" value="LYSR SUBSTRATE-BINDING"/>
    <property type="match status" value="1"/>
</dbReference>
<name>A0A076EPP5_RHOOP</name>
<keyword evidence="2" id="KW-0805">Transcription regulation</keyword>
<organism evidence="7 8">
    <name type="scientific">Rhodococcus opacus</name>
    <name type="common">Nocardia opaca</name>
    <dbReference type="NCBI Taxonomy" id="37919"/>
    <lineage>
        <taxon>Bacteria</taxon>
        <taxon>Bacillati</taxon>
        <taxon>Actinomycetota</taxon>
        <taxon>Actinomycetes</taxon>
        <taxon>Mycobacteriales</taxon>
        <taxon>Nocardiaceae</taxon>
        <taxon>Rhodococcus</taxon>
    </lineage>
</organism>
<feature type="domain" description="HTH lysR-type" evidence="6">
    <location>
        <begin position="2"/>
        <end position="59"/>
    </location>
</feature>
<dbReference type="GO" id="GO:0003677">
    <property type="term" value="F:DNA binding"/>
    <property type="evidence" value="ECO:0007669"/>
    <property type="project" value="UniProtKB-KW"/>
</dbReference>